<sequence length="206" mass="23377">MLKKRLFAEKIQRETAYRNTILKAKEQDQQERVFKAEAGHVPTILYLAKEAEKGNLSKALYWYKKAAHLDNVTGMYGVIRLSERMRDDIVLKQQINFWRLAIKGIEGDLEAKLSAGKALVTGSGALKPHTIIKALDKIYKRVSFTPSEVVGVQESQSNAPESFEENLTSINDQQNSSKLEEKPLSKDALDFTHTFLQPQQTKPPQF</sequence>
<dbReference type="Gene3D" id="1.25.40.10">
    <property type="entry name" value="Tetratricopeptide repeat domain"/>
    <property type="match status" value="1"/>
</dbReference>
<dbReference type="EMBL" id="BJXJ01000011">
    <property type="protein sequence ID" value="GEM75297.1"/>
    <property type="molecule type" value="Genomic_DNA"/>
</dbReference>
<evidence type="ECO:0000256" key="1">
    <source>
        <dbReference type="SAM" id="MobiDB-lite"/>
    </source>
</evidence>
<dbReference type="Proteomes" id="UP000321922">
    <property type="component" value="Unassembled WGS sequence"/>
</dbReference>
<feature type="compositionally biased region" description="Polar residues" evidence="1">
    <location>
        <begin position="153"/>
        <end position="177"/>
    </location>
</feature>
<feature type="region of interest" description="Disordered" evidence="1">
    <location>
        <begin position="151"/>
        <end position="183"/>
    </location>
</feature>
<organism evidence="2 3">
    <name type="scientific">Vibrio sagamiensis NBRC 104589</name>
    <dbReference type="NCBI Taxonomy" id="1219064"/>
    <lineage>
        <taxon>Bacteria</taxon>
        <taxon>Pseudomonadati</taxon>
        <taxon>Pseudomonadota</taxon>
        <taxon>Gammaproteobacteria</taxon>
        <taxon>Vibrionales</taxon>
        <taxon>Vibrionaceae</taxon>
        <taxon>Vibrio</taxon>
    </lineage>
</organism>
<dbReference type="AlphaFoldDB" id="A0A511QDQ5"/>
<gene>
    <name evidence="2" type="ORF">VSA01S_14090</name>
</gene>
<reference evidence="2 3" key="1">
    <citation type="submission" date="2019-07" db="EMBL/GenBank/DDBJ databases">
        <title>Whole genome shotgun sequence of Vibrio sagamiensis NBRC 104589.</title>
        <authorList>
            <person name="Hosoyama A."/>
            <person name="Uohara A."/>
            <person name="Ohji S."/>
            <person name="Ichikawa N."/>
        </authorList>
    </citation>
    <scope>NUCLEOTIDE SEQUENCE [LARGE SCALE GENOMIC DNA]</scope>
    <source>
        <strain evidence="2 3">NBRC 104589</strain>
    </source>
</reference>
<protein>
    <recommendedName>
        <fullName evidence="4">Sel1 repeat family protein</fullName>
    </recommendedName>
</protein>
<dbReference type="SUPFAM" id="SSF81901">
    <property type="entry name" value="HCP-like"/>
    <property type="match status" value="1"/>
</dbReference>
<name>A0A511QDQ5_9VIBR</name>
<proteinExistence type="predicted"/>
<dbReference type="InterPro" id="IPR011990">
    <property type="entry name" value="TPR-like_helical_dom_sf"/>
</dbReference>
<accession>A0A511QDQ5</accession>
<comment type="caution">
    <text evidence="2">The sequence shown here is derived from an EMBL/GenBank/DDBJ whole genome shotgun (WGS) entry which is preliminary data.</text>
</comment>
<keyword evidence="3" id="KW-1185">Reference proteome</keyword>
<evidence type="ECO:0000313" key="3">
    <source>
        <dbReference type="Proteomes" id="UP000321922"/>
    </source>
</evidence>
<evidence type="ECO:0008006" key="4">
    <source>
        <dbReference type="Google" id="ProtNLM"/>
    </source>
</evidence>
<evidence type="ECO:0000313" key="2">
    <source>
        <dbReference type="EMBL" id="GEM75297.1"/>
    </source>
</evidence>